<reference evidence="1 2" key="1">
    <citation type="journal article" date="2018" name="Mol. Biol. Evol.">
        <title>Analysis of the draft genome of the red seaweed Gracilariopsis chorda provides insights into genome size evolution in Rhodophyta.</title>
        <authorList>
            <person name="Lee J."/>
            <person name="Yang E.C."/>
            <person name="Graf L."/>
            <person name="Yang J.H."/>
            <person name="Qiu H."/>
            <person name="Zel Zion U."/>
            <person name="Chan C.X."/>
            <person name="Stephens T.G."/>
            <person name="Weber A.P.M."/>
            <person name="Boo G.H."/>
            <person name="Boo S.M."/>
            <person name="Kim K.M."/>
            <person name="Shin Y."/>
            <person name="Jung M."/>
            <person name="Lee S.J."/>
            <person name="Yim H.S."/>
            <person name="Lee J.H."/>
            <person name="Bhattacharya D."/>
            <person name="Yoon H.S."/>
        </authorList>
    </citation>
    <scope>NUCLEOTIDE SEQUENCE [LARGE SCALE GENOMIC DNA]</scope>
    <source>
        <strain evidence="1 2">SKKU-2015</strain>
        <tissue evidence="1">Whole body</tissue>
    </source>
</reference>
<proteinExistence type="predicted"/>
<gene>
    <name evidence="1" type="ORF">BWQ96_03695</name>
</gene>
<name>A0A2V3IY09_9FLOR</name>
<accession>A0A2V3IY09</accession>
<evidence type="ECO:0000313" key="1">
    <source>
        <dbReference type="EMBL" id="PXF46567.1"/>
    </source>
</evidence>
<dbReference type="Proteomes" id="UP000247409">
    <property type="component" value="Unassembled WGS sequence"/>
</dbReference>
<organism evidence="1 2">
    <name type="scientific">Gracilariopsis chorda</name>
    <dbReference type="NCBI Taxonomy" id="448386"/>
    <lineage>
        <taxon>Eukaryota</taxon>
        <taxon>Rhodophyta</taxon>
        <taxon>Florideophyceae</taxon>
        <taxon>Rhodymeniophycidae</taxon>
        <taxon>Gracilariales</taxon>
        <taxon>Gracilariaceae</taxon>
        <taxon>Gracilariopsis</taxon>
    </lineage>
</organism>
<protein>
    <submittedName>
        <fullName evidence="1">Uncharacterized protein</fullName>
    </submittedName>
</protein>
<sequence length="367" mass="42864">MPRVSLQCTSEDLAKFANYLAWNFIEGRDLLDLSVEEIIDLYATVVTARPGALIKPYFRQTRLRQVIDFYQKFGAQIGITTLYGFVEAYYKANIFQFPLSMLMVIQAKMKHIEFFEGMKPPSLRLDCFWSKYVKDPKISVHEGDISQVTRFEDRQLCRFMNRPVFEIAMVRRWVLDTNEAFQLPFDAFRMLTFASHWFDTREEIILHFEGMPSLERNRQACLDYLTTCTSDCLDTEMLKEKIATVRFADAFPEMLTHALLRASSSLTGKQLASYVALWGLDLAGDARRINSEACRAFVQRVHEKSPAWARLVELKIHAMLHYSPRIRLVDENGIPWKHSYTVSMLDEYIRLLNIWHNPFSFSHAFCK</sequence>
<dbReference type="OrthoDB" id="10318014at2759"/>
<dbReference type="EMBL" id="NBIV01000036">
    <property type="protein sequence ID" value="PXF46567.1"/>
    <property type="molecule type" value="Genomic_DNA"/>
</dbReference>
<evidence type="ECO:0000313" key="2">
    <source>
        <dbReference type="Proteomes" id="UP000247409"/>
    </source>
</evidence>
<dbReference type="AlphaFoldDB" id="A0A2V3IY09"/>
<comment type="caution">
    <text evidence="1">The sequence shown here is derived from an EMBL/GenBank/DDBJ whole genome shotgun (WGS) entry which is preliminary data.</text>
</comment>
<keyword evidence="2" id="KW-1185">Reference proteome</keyword>